<name>A0ACC2P364_9HYME</name>
<protein>
    <submittedName>
        <fullName evidence="1">Uncharacterized protein</fullName>
    </submittedName>
</protein>
<sequence>MGSLTFRRNDMSPNGCPSGRFHGDNNKGKVYSPAPPKLKKTPLGVLFTFPSATVSVYILWLTSYLKVHVSWVLLMKLLSSSTAEPTHDSAKMDSSAKPAWSEASAANPNSSGNLGTLAYLQVPTVTAAASTSSSSLHSRDSMQAAVLAPATARIANLHPQSLEPTAVRSNAFFRPWESLQAPPSTALETRQQVLETSAVPSGVEIYHAPTLASTSMPAAGAKFCVNTNVATTISTLRAISRLEAPAPETSRFESLNLSRLPNPSAQQHLATSSVSMESGNFDAQALVSTSVPAASTPPCVGTKGATNILTYKAKSQLQVPASKTAPVKGLNYSRLLNLTASRKTTRPSNPADASKLPASKQQERVGLSLEAQAPGVSNSVPLMREENQASDSTGGKPSSDILFLEKKVLNQTGKLDHISGYVNSLEKEVKSCKARSRNELEYVVPREALDEVLSELSNVYVRGNDRARKRKKRLTDKVTKIIHLLDTKVPLLEEQPQPSDQGQEMHAEPICPEDEEQCRADLAQQQVERIREILQEKFGSGEEAVELDDKVDNGSVAESSMNSRSGLEPSPSVSAKGHREWHNDYLYKFDKISGSGTRHLPCMQSGKKSKSCPARLTINKDGNRTVTGIHNHPPLLGGEQKDKFYAALKKAVQTQRTDIKTIYYEVAKDYEDIAIKYPLQKVERQMHRWRSKVRTRGTGKVRTIDDYVTFFETPEGQKLLEYDPKHNRKLSYKLVTEIVNTKKGQKVFKHLALYDEKSLEEHENCTVFQDDATFLSRPKVHGVTQLFTIMARNYDKCFPCVWFLMSPKTARAYEACLGVLKKDIWPKMDPKEIIADFEEASEIAWQKVYPEAELTGCYFHFTQALLRNAIKKGCATHRNLQDHPERHLIIRMLMALALLPSGVIKKTYDEIKELAKKKHGKYFDPLFEYMETYWLKRRGVERFSVFKKLDKTNNEQESMHKVYNFLFKHRQPLPWQFIDVFIDILKIDNFNLRVEKETLGTTKRRRKMGVIFNETDLLRCWYALEHKPTSFTPMMLVTKVAYSLEPKYIQLGQIYSVSLFDRDSEVESEDQSNTNQKDGTDEESVIGVVTGLRIEIGDIEDLFDSDLPLEDSPEGNDDEQQEITAGPWRVSSEELFAENDESTEVVKHSRYYGKKSVIQHNSSTSCQEISSEECPNRRDLESLIPLEILERNEEMTQNSHKKTTSKKQKRKVVVITGDSDDLLIKDLPSKRKRKSVMDGKFRDYAS</sequence>
<comment type="caution">
    <text evidence="1">The sequence shown here is derived from an EMBL/GenBank/DDBJ whole genome shotgun (WGS) entry which is preliminary data.</text>
</comment>
<organism evidence="1 2">
    <name type="scientific">Eretmocerus hayati</name>
    <dbReference type="NCBI Taxonomy" id="131215"/>
    <lineage>
        <taxon>Eukaryota</taxon>
        <taxon>Metazoa</taxon>
        <taxon>Ecdysozoa</taxon>
        <taxon>Arthropoda</taxon>
        <taxon>Hexapoda</taxon>
        <taxon>Insecta</taxon>
        <taxon>Pterygota</taxon>
        <taxon>Neoptera</taxon>
        <taxon>Endopterygota</taxon>
        <taxon>Hymenoptera</taxon>
        <taxon>Apocrita</taxon>
        <taxon>Proctotrupomorpha</taxon>
        <taxon>Chalcidoidea</taxon>
        <taxon>Aphelinidae</taxon>
        <taxon>Aphelininae</taxon>
        <taxon>Eretmocerus</taxon>
    </lineage>
</organism>
<evidence type="ECO:0000313" key="2">
    <source>
        <dbReference type="Proteomes" id="UP001239111"/>
    </source>
</evidence>
<gene>
    <name evidence="1" type="ORF">QAD02_013614</name>
</gene>
<proteinExistence type="predicted"/>
<dbReference type="EMBL" id="CM056742">
    <property type="protein sequence ID" value="KAJ8677827.1"/>
    <property type="molecule type" value="Genomic_DNA"/>
</dbReference>
<dbReference type="Proteomes" id="UP001239111">
    <property type="component" value="Chromosome 2"/>
</dbReference>
<evidence type="ECO:0000313" key="1">
    <source>
        <dbReference type="EMBL" id="KAJ8677827.1"/>
    </source>
</evidence>
<accession>A0ACC2P364</accession>
<reference evidence="1" key="1">
    <citation type="submission" date="2023-04" db="EMBL/GenBank/DDBJ databases">
        <title>A chromosome-level genome assembly of the parasitoid wasp Eretmocerus hayati.</title>
        <authorList>
            <person name="Zhong Y."/>
            <person name="Liu S."/>
            <person name="Liu Y."/>
        </authorList>
    </citation>
    <scope>NUCLEOTIDE SEQUENCE</scope>
    <source>
        <strain evidence="1">ZJU_SS_LIU_2023</strain>
    </source>
</reference>
<keyword evidence="2" id="KW-1185">Reference proteome</keyword>